<dbReference type="PANTHER" id="PTHR31051:SF1">
    <property type="entry name" value="PROTEASOME ASSEMBLY CHAPERONE 3"/>
    <property type="match status" value="1"/>
</dbReference>
<dbReference type="GO" id="GO:0043248">
    <property type="term" value="P:proteasome assembly"/>
    <property type="evidence" value="ECO:0007669"/>
    <property type="project" value="InterPro"/>
</dbReference>
<dbReference type="InterPro" id="IPR018788">
    <property type="entry name" value="Proteasome_assmbl_chp_3"/>
</dbReference>
<evidence type="ECO:0000313" key="1">
    <source>
        <dbReference type="EMBL" id="KAA8563826.1"/>
    </source>
</evidence>
<sequence>MTTTTSSLSDLPSTSDVFYSPFPAPTKEASTKINGVDTTACCMYFSDKIIITISQGGRLGQWIQIPLTSASPTSYDTSIPLPPAGGPGSNAASMILPLQHLTPRTLLGAGGEERERVGHLYASQIGSMILGRNPEERRGILVGLGFAKIGEGRDSGEREAYFDLLELIGAVL</sequence>
<comment type="caution">
    <text evidence="1">The sequence shown here is derived from an EMBL/GenBank/DDBJ whole genome shotgun (WGS) entry which is preliminary data.</text>
</comment>
<dbReference type="InterPro" id="IPR053720">
    <property type="entry name" value="Psm_Assembly_Chaperone"/>
</dbReference>
<evidence type="ECO:0008006" key="3">
    <source>
        <dbReference type="Google" id="ProtNLM"/>
    </source>
</evidence>
<name>A0A5M9J865_MONFR</name>
<protein>
    <recommendedName>
        <fullName evidence="3">Proteasome assembly chaperone 3</fullName>
    </recommendedName>
</protein>
<proteinExistence type="predicted"/>
<dbReference type="AlphaFoldDB" id="A0A5M9J865"/>
<dbReference type="Gene3D" id="3.30.230.90">
    <property type="match status" value="1"/>
</dbReference>
<gene>
    <name evidence="1" type="ORF">EYC84_011841</name>
</gene>
<organism evidence="1 2">
    <name type="scientific">Monilinia fructicola</name>
    <name type="common">Brown rot fungus</name>
    <name type="synonym">Ciboria fructicola</name>
    <dbReference type="NCBI Taxonomy" id="38448"/>
    <lineage>
        <taxon>Eukaryota</taxon>
        <taxon>Fungi</taxon>
        <taxon>Dikarya</taxon>
        <taxon>Ascomycota</taxon>
        <taxon>Pezizomycotina</taxon>
        <taxon>Leotiomycetes</taxon>
        <taxon>Helotiales</taxon>
        <taxon>Sclerotiniaceae</taxon>
        <taxon>Monilinia</taxon>
    </lineage>
</organism>
<dbReference type="PANTHER" id="PTHR31051">
    <property type="entry name" value="PROTEASOME ASSEMBLY CHAPERONE 3"/>
    <property type="match status" value="1"/>
</dbReference>
<accession>A0A5M9J865</accession>
<dbReference type="EMBL" id="VICG01000016">
    <property type="protein sequence ID" value="KAA8563826.1"/>
    <property type="molecule type" value="Genomic_DNA"/>
</dbReference>
<dbReference type="OrthoDB" id="5593278at2759"/>
<dbReference type="VEuPathDB" id="FungiDB:MFRU_036g00730"/>
<evidence type="ECO:0000313" key="2">
    <source>
        <dbReference type="Proteomes" id="UP000322873"/>
    </source>
</evidence>
<dbReference type="Proteomes" id="UP000322873">
    <property type="component" value="Unassembled WGS sequence"/>
</dbReference>
<reference evidence="1 2" key="1">
    <citation type="submission" date="2019-06" db="EMBL/GenBank/DDBJ databases">
        <title>Genome Sequence of the Brown Rot Fungal Pathogen Monilinia fructicola.</title>
        <authorList>
            <person name="De Miccolis Angelini R.M."/>
            <person name="Landi L."/>
            <person name="Abate D."/>
            <person name="Pollastro S."/>
            <person name="Romanazzi G."/>
            <person name="Faretra F."/>
        </authorList>
    </citation>
    <scope>NUCLEOTIDE SEQUENCE [LARGE SCALE GENOMIC DNA]</scope>
    <source>
        <strain evidence="1 2">Mfrc123</strain>
    </source>
</reference>
<keyword evidence="2" id="KW-1185">Reference proteome</keyword>